<proteinExistence type="predicted"/>
<dbReference type="AlphaFoldDB" id="A0A4C1VQ85"/>
<keyword evidence="2" id="KW-1185">Reference proteome</keyword>
<comment type="caution">
    <text evidence="1">The sequence shown here is derived from an EMBL/GenBank/DDBJ whole genome shotgun (WGS) entry which is preliminary data.</text>
</comment>
<reference evidence="1 2" key="1">
    <citation type="journal article" date="2019" name="Commun. Biol.">
        <title>The bagworm genome reveals a unique fibroin gene that provides high tensile strength.</title>
        <authorList>
            <person name="Kono N."/>
            <person name="Nakamura H."/>
            <person name="Ohtoshi R."/>
            <person name="Tomita M."/>
            <person name="Numata K."/>
            <person name="Arakawa K."/>
        </authorList>
    </citation>
    <scope>NUCLEOTIDE SEQUENCE [LARGE SCALE GENOMIC DNA]</scope>
</reference>
<dbReference type="EMBL" id="BGZK01000386">
    <property type="protein sequence ID" value="GBP40700.1"/>
    <property type="molecule type" value="Genomic_DNA"/>
</dbReference>
<protein>
    <submittedName>
        <fullName evidence="1">Uncharacterized protein</fullName>
    </submittedName>
</protein>
<evidence type="ECO:0000313" key="1">
    <source>
        <dbReference type="EMBL" id="GBP40700.1"/>
    </source>
</evidence>
<evidence type="ECO:0000313" key="2">
    <source>
        <dbReference type="Proteomes" id="UP000299102"/>
    </source>
</evidence>
<dbReference type="Proteomes" id="UP000299102">
    <property type="component" value="Unassembled WGS sequence"/>
</dbReference>
<sequence length="95" mass="10884">MTLGREITRCFLPVGFSKIINSHIRTGADVDDKCSDSKDTTSKKIIEDFYHVSPNRLTFFIHTECISYMNVLVERNTAFFCARVTVHLRSCDTSM</sequence>
<accession>A0A4C1VQ85</accession>
<gene>
    <name evidence="1" type="ORF">EVAR_36436_1</name>
</gene>
<name>A0A4C1VQ85_EUMVA</name>
<organism evidence="1 2">
    <name type="scientific">Eumeta variegata</name>
    <name type="common">Bagworm moth</name>
    <name type="synonym">Eumeta japonica</name>
    <dbReference type="NCBI Taxonomy" id="151549"/>
    <lineage>
        <taxon>Eukaryota</taxon>
        <taxon>Metazoa</taxon>
        <taxon>Ecdysozoa</taxon>
        <taxon>Arthropoda</taxon>
        <taxon>Hexapoda</taxon>
        <taxon>Insecta</taxon>
        <taxon>Pterygota</taxon>
        <taxon>Neoptera</taxon>
        <taxon>Endopterygota</taxon>
        <taxon>Lepidoptera</taxon>
        <taxon>Glossata</taxon>
        <taxon>Ditrysia</taxon>
        <taxon>Tineoidea</taxon>
        <taxon>Psychidae</taxon>
        <taxon>Oiketicinae</taxon>
        <taxon>Eumeta</taxon>
    </lineage>
</organism>